<evidence type="ECO:0000256" key="1">
    <source>
        <dbReference type="ARBA" id="ARBA00004141"/>
    </source>
</evidence>
<dbReference type="RefSeq" id="WP_205185098.1">
    <property type="nucleotide sequence ID" value="NZ_JAFBFC010000002.1"/>
</dbReference>
<feature type="transmembrane region" description="Helical" evidence="5">
    <location>
        <begin position="322"/>
        <end position="342"/>
    </location>
</feature>
<dbReference type="EMBL" id="JAFBFC010000002">
    <property type="protein sequence ID" value="MBM7702304.1"/>
    <property type="molecule type" value="Genomic_DNA"/>
</dbReference>
<evidence type="ECO:0000313" key="7">
    <source>
        <dbReference type="EMBL" id="MBM7702304.1"/>
    </source>
</evidence>
<dbReference type="PANTHER" id="PTHR37422">
    <property type="entry name" value="TEICHURONIC ACID BIOSYNTHESIS PROTEIN TUAE"/>
    <property type="match status" value="1"/>
</dbReference>
<keyword evidence="7" id="KW-0436">Ligase</keyword>
<comment type="caution">
    <text evidence="7">The sequence shown here is derived from an EMBL/GenBank/DDBJ whole genome shotgun (WGS) entry which is preliminary data.</text>
</comment>
<dbReference type="InterPro" id="IPR007016">
    <property type="entry name" value="O-antigen_ligase-rel_domated"/>
</dbReference>
<feature type="transmembrane region" description="Helical" evidence="5">
    <location>
        <begin position="233"/>
        <end position="252"/>
    </location>
</feature>
<gene>
    <name evidence="7" type="ORF">JOC83_001138</name>
</gene>
<dbReference type="InterPro" id="IPR051533">
    <property type="entry name" value="WaaL-like"/>
</dbReference>
<evidence type="ECO:0000256" key="3">
    <source>
        <dbReference type="ARBA" id="ARBA00022989"/>
    </source>
</evidence>
<feature type="transmembrane region" description="Helical" evidence="5">
    <location>
        <begin position="123"/>
        <end position="141"/>
    </location>
</feature>
<feature type="transmembrane region" description="Helical" evidence="5">
    <location>
        <begin position="64"/>
        <end position="86"/>
    </location>
</feature>
<keyword evidence="2 5" id="KW-0812">Transmembrane</keyword>
<accession>A0ABS2QUZ2</accession>
<evidence type="ECO:0000259" key="6">
    <source>
        <dbReference type="Pfam" id="PF04932"/>
    </source>
</evidence>
<evidence type="ECO:0000256" key="5">
    <source>
        <dbReference type="SAM" id="Phobius"/>
    </source>
</evidence>
<reference evidence="7 8" key="1">
    <citation type="submission" date="2021-01" db="EMBL/GenBank/DDBJ databases">
        <title>Genomic Encyclopedia of Type Strains, Phase IV (KMG-IV): sequencing the most valuable type-strain genomes for metagenomic binning, comparative biology and taxonomic classification.</title>
        <authorList>
            <person name="Goeker M."/>
        </authorList>
    </citation>
    <scope>NUCLEOTIDE SEQUENCE [LARGE SCALE GENOMIC DNA]</scope>
    <source>
        <strain evidence="7 8">DSM 104297</strain>
    </source>
</reference>
<feature type="domain" description="O-antigen ligase-related" evidence="6">
    <location>
        <begin position="186"/>
        <end position="331"/>
    </location>
</feature>
<dbReference type="PANTHER" id="PTHR37422:SF17">
    <property type="entry name" value="O-ANTIGEN LIGASE"/>
    <property type="match status" value="1"/>
</dbReference>
<dbReference type="Proteomes" id="UP000809829">
    <property type="component" value="Unassembled WGS sequence"/>
</dbReference>
<sequence>MSYKNTALLLLLLTFLSGNFNINRIIMNLSFEVRYILFAASIFTVLIGISYSKRNISIKINKSVILFILLSFTYLLQVLISFFYTIDQSRAIGKVELSIFLILLIIGNLLIVNSMEVQEFFKVVSIFFISIGILYAIPIYLDVFSGASRGDTSVSGPNVATRILFFACCSAIYRFSLNKKTLYLILSILFLFSIVLVGSRGGFLGALLSLLLVLTIKKTLVDWKGKMNISINFSLKYISFLIPCLLILYFMFEPIKRVFMGRFIGSTFQSGTVYSSGRNVIYSDAILMIKEKPIIGYGIDSFTLKTGHVYPHNLLLEMLVEIGMLGAIIFVFFVFFSVFIIFKMRKSSYFIFSSIPVYMIVVQMFSGEFYDFRYFFLWMIPLLYGKAKGSRTVSMSYIKYKS</sequence>
<proteinExistence type="predicted"/>
<evidence type="ECO:0000313" key="8">
    <source>
        <dbReference type="Proteomes" id="UP000809829"/>
    </source>
</evidence>
<comment type="subcellular location">
    <subcellularLocation>
        <location evidence="1">Membrane</location>
        <topology evidence="1">Multi-pass membrane protein</topology>
    </subcellularLocation>
</comment>
<dbReference type="Pfam" id="PF04932">
    <property type="entry name" value="Wzy_C"/>
    <property type="match status" value="1"/>
</dbReference>
<feature type="transmembrane region" description="Helical" evidence="5">
    <location>
        <begin position="92"/>
        <end position="111"/>
    </location>
</feature>
<keyword evidence="8" id="KW-1185">Reference proteome</keyword>
<evidence type="ECO:0000256" key="2">
    <source>
        <dbReference type="ARBA" id="ARBA00022692"/>
    </source>
</evidence>
<organism evidence="7 8">
    <name type="scientific">Priestia iocasae</name>
    <dbReference type="NCBI Taxonomy" id="2291674"/>
    <lineage>
        <taxon>Bacteria</taxon>
        <taxon>Bacillati</taxon>
        <taxon>Bacillota</taxon>
        <taxon>Bacilli</taxon>
        <taxon>Bacillales</taxon>
        <taxon>Bacillaceae</taxon>
        <taxon>Priestia</taxon>
    </lineage>
</organism>
<feature type="transmembrane region" description="Helical" evidence="5">
    <location>
        <begin position="203"/>
        <end position="221"/>
    </location>
</feature>
<feature type="transmembrane region" description="Helical" evidence="5">
    <location>
        <begin position="34"/>
        <end position="52"/>
    </location>
</feature>
<keyword evidence="4 5" id="KW-0472">Membrane</keyword>
<evidence type="ECO:0000256" key="4">
    <source>
        <dbReference type="ARBA" id="ARBA00023136"/>
    </source>
</evidence>
<protein>
    <submittedName>
        <fullName evidence="7">O-antigen ligase</fullName>
    </submittedName>
</protein>
<feature type="transmembrane region" description="Helical" evidence="5">
    <location>
        <begin position="349"/>
        <end position="366"/>
    </location>
</feature>
<dbReference type="GO" id="GO:0016874">
    <property type="term" value="F:ligase activity"/>
    <property type="evidence" value="ECO:0007669"/>
    <property type="project" value="UniProtKB-KW"/>
</dbReference>
<keyword evidence="3 5" id="KW-1133">Transmembrane helix</keyword>
<name>A0ABS2QUZ2_9BACI</name>